<accession>A0A5B8MWD6</accession>
<keyword evidence="3" id="KW-1185">Reference proteome</keyword>
<sequence length="498" mass="56542">MFLQFLKGALALAVIRSVSKVIRHSDLLKEEDGDEVRAARGGERRESGRPRMIQAETRGAEQASRRQRVAKESAYFGVNGEADEEASTSAYVTVSEEIDEDGVQRSADAVAQRRRLSKESLRQQRGSTKRLQKTSPKRKRHKEKDKRRNSFLYDQGITEDDLDQEDFFNMSPPRAESHLPPHPYQRENSPEVVKIKVDLLDSLKGNLESLKENLQVKVEQEEGPSEKPLPGGHVGTSGDGHREEAPRRPDPDPDADELKFVFSSTAPEERDARRMNSSLSSESKQRARRSSAPMRYQPSEVDADASSSRQQDRRRRLEMGNRIGEEDHEHSYNMSRPSHEVVPESAPDSPERGVYFQQPTSAPAPESSPGDNTNDDGTNSSPTYIVHEKQVHPIGYRKKNLKLVKVSNDSPEWFQSKYKAPKPPVKKKVEGEEFYIPGGKQKVECRYVTQVSDSSPDWFRTKYSKTHYQPILENDQEASQDTANVSARKLSFWEDRPL</sequence>
<feature type="region of interest" description="Disordered" evidence="1">
    <location>
        <begin position="114"/>
        <end position="190"/>
    </location>
</feature>
<feature type="compositionally biased region" description="Basic and acidic residues" evidence="1">
    <location>
        <begin position="33"/>
        <end position="49"/>
    </location>
</feature>
<organism evidence="2 3">
    <name type="scientific">Chloropicon primus</name>
    <dbReference type="NCBI Taxonomy" id="1764295"/>
    <lineage>
        <taxon>Eukaryota</taxon>
        <taxon>Viridiplantae</taxon>
        <taxon>Chlorophyta</taxon>
        <taxon>Chloropicophyceae</taxon>
        <taxon>Chloropicales</taxon>
        <taxon>Chloropicaceae</taxon>
        <taxon>Chloropicon</taxon>
    </lineage>
</organism>
<evidence type="ECO:0000313" key="3">
    <source>
        <dbReference type="Proteomes" id="UP000316726"/>
    </source>
</evidence>
<dbReference type="AlphaFoldDB" id="A0A5B8MWD6"/>
<dbReference type="EMBL" id="CP031047">
    <property type="protein sequence ID" value="QDZ24747.1"/>
    <property type="molecule type" value="Genomic_DNA"/>
</dbReference>
<protein>
    <submittedName>
        <fullName evidence="2">Uncharacterized protein</fullName>
    </submittedName>
</protein>
<name>A0A5B8MWD6_9CHLO</name>
<reference evidence="2 3" key="1">
    <citation type="submission" date="2018-07" db="EMBL/GenBank/DDBJ databases">
        <title>The complete nuclear genome of the prasinophyte Chloropicon primus (CCMP1205).</title>
        <authorList>
            <person name="Pombert J.-F."/>
            <person name="Otis C."/>
            <person name="Turmel M."/>
            <person name="Lemieux C."/>
        </authorList>
    </citation>
    <scope>NUCLEOTIDE SEQUENCE [LARGE SCALE GENOMIC DNA]</scope>
    <source>
        <strain evidence="2 3">CCMP1205</strain>
    </source>
</reference>
<feature type="compositionally biased region" description="Acidic residues" evidence="1">
    <location>
        <begin position="157"/>
        <end position="166"/>
    </location>
</feature>
<feature type="region of interest" description="Disordered" evidence="1">
    <location>
        <begin position="214"/>
        <end position="391"/>
    </location>
</feature>
<feature type="compositionally biased region" description="Polar residues" evidence="1">
    <location>
        <begin position="369"/>
        <end position="383"/>
    </location>
</feature>
<feature type="compositionally biased region" description="Basic and acidic residues" evidence="1">
    <location>
        <begin position="175"/>
        <end position="190"/>
    </location>
</feature>
<feature type="compositionally biased region" description="Basic residues" evidence="1">
    <location>
        <begin position="127"/>
        <end position="149"/>
    </location>
</feature>
<feature type="compositionally biased region" description="Basic and acidic residues" evidence="1">
    <location>
        <begin position="315"/>
        <end position="342"/>
    </location>
</feature>
<proteinExistence type="predicted"/>
<evidence type="ECO:0000256" key="1">
    <source>
        <dbReference type="SAM" id="MobiDB-lite"/>
    </source>
</evidence>
<evidence type="ECO:0000313" key="2">
    <source>
        <dbReference type="EMBL" id="QDZ24747.1"/>
    </source>
</evidence>
<feature type="region of interest" description="Disordered" evidence="1">
    <location>
        <begin position="33"/>
        <end position="68"/>
    </location>
</feature>
<feature type="compositionally biased region" description="Basic and acidic residues" evidence="1">
    <location>
        <begin position="239"/>
        <end position="259"/>
    </location>
</feature>
<gene>
    <name evidence="2" type="ORF">A3770_14p72650</name>
</gene>
<dbReference type="Proteomes" id="UP000316726">
    <property type="component" value="Chromosome 14"/>
</dbReference>